<dbReference type="AlphaFoldDB" id="A0A4Z0GXT6"/>
<dbReference type="GO" id="GO:0005886">
    <property type="term" value="C:plasma membrane"/>
    <property type="evidence" value="ECO:0007669"/>
    <property type="project" value="UniProtKB-SubCell"/>
</dbReference>
<feature type="domain" description="ABC transmembrane type-1" evidence="7">
    <location>
        <begin position="390"/>
        <end position="608"/>
    </location>
</feature>
<dbReference type="GO" id="GO:0055085">
    <property type="term" value="P:transmembrane transport"/>
    <property type="evidence" value="ECO:0007669"/>
    <property type="project" value="InterPro"/>
</dbReference>
<dbReference type="PANTHER" id="PTHR43839:SF3">
    <property type="entry name" value="OLIGOPEPTIDE ABC TRANSPORTER, PERMEASE PROTEIN"/>
    <property type="match status" value="1"/>
</dbReference>
<dbReference type="STRING" id="192814.GCA_900166575_03042"/>
<dbReference type="InterPro" id="IPR035906">
    <property type="entry name" value="MetI-like_sf"/>
</dbReference>
<dbReference type="Proteomes" id="UP000297982">
    <property type="component" value="Unassembled WGS sequence"/>
</dbReference>
<evidence type="ECO:0000256" key="5">
    <source>
        <dbReference type="ARBA" id="ARBA00023136"/>
    </source>
</evidence>
<evidence type="ECO:0000256" key="6">
    <source>
        <dbReference type="RuleBase" id="RU363032"/>
    </source>
</evidence>
<evidence type="ECO:0000256" key="1">
    <source>
        <dbReference type="ARBA" id="ARBA00004141"/>
    </source>
</evidence>
<keyword evidence="4 6" id="KW-1133">Transmembrane helix</keyword>
<keyword evidence="5 6" id="KW-0472">Membrane</keyword>
<dbReference type="PANTHER" id="PTHR43839">
    <property type="entry name" value="OPPC IN A BINDING PROTEIN-DEPENDENT TRANSPORT SYSTEM"/>
    <property type="match status" value="1"/>
</dbReference>
<feature type="transmembrane region" description="Helical" evidence="6">
    <location>
        <begin position="252"/>
        <end position="277"/>
    </location>
</feature>
<accession>A0A4Z0GXT6</accession>
<feature type="transmembrane region" description="Helical" evidence="6">
    <location>
        <begin position="466"/>
        <end position="485"/>
    </location>
</feature>
<comment type="similarity">
    <text evidence="6">Belongs to the binding-protein-dependent transport system permease family.</text>
</comment>
<evidence type="ECO:0000256" key="3">
    <source>
        <dbReference type="ARBA" id="ARBA00022692"/>
    </source>
</evidence>
<dbReference type="EMBL" id="SRJC01000002">
    <property type="protein sequence ID" value="TGB02634.1"/>
    <property type="molecule type" value="Genomic_DNA"/>
</dbReference>
<proteinExistence type="inferred from homology"/>
<reference evidence="8 9" key="1">
    <citation type="journal article" date="2003" name="Int. J. Syst. Evol. Microbiol.">
        <title>Halobacillus salinus sp. nov., isolated from a salt lake on the coast of the East Sea in Korea.</title>
        <authorList>
            <person name="Yoon J.H."/>
            <person name="Kang K.H."/>
            <person name="Park Y.H."/>
        </authorList>
    </citation>
    <scope>NUCLEOTIDE SEQUENCE [LARGE SCALE GENOMIC DNA]</scope>
    <source>
        <strain evidence="8 9">HSL-3</strain>
    </source>
</reference>
<feature type="transmembrane region" description="Helical" evidence="6">
    <location>
        <begin position="114"/>
        <end position="136"/>
    </location>
</feature>
<protein>
    <submittedName>
        <fullName evidence="8">ABC transporter permease subunit</fullName>
    </submittedName>
</protein>
<dbReference type="RefSeq" id="WP_135327614.1">
    <property type="nucleotide sequence ID" value="NZ_SRJC01000002.1"/>
</dbReference>
<dbReference type="PROSITE" id="PS50928">
    <property type="entry name" value="ABC_TM1"/>
    <property type="match status" value="2"/>
</dbReference>
<organism evidence="8 9">
    <name type="scientific">Halobacillus salinus</name>
    <dbReference type="NCBI Taxonomy" id="192814"/>
    <lineage>
        <taxon>Bacteria</taxon>
        <taxon>Bacillati</taxon>
        <taxon>Bacillota</taxon>
        <taxon>Bacilli</taxon>
        <taxon>Bacillales</taxon>
        <taxon>Bacillaceae</taxon>
        <taxon>Halobacillus</taxon>
    </lineage>
</organism>
<evidence type="ECO:0000256" key="2">
    <source>
        <dbReference type="ARBA" id="ARBA00022448"/>
    </source>
</evidence>
<feature type="transmembrane region" description="Helical" evidence="6">
    <location>
        <begin position="532"/>
        <end position="549"/>
    </location>
</feature>
<gene>
    <name evidence="8" type="ORF">E4663_10745</name>
</gene>
<feature type="transmembrane region" description="Helical" evidence="6">
    <location>
        <begin position="156"/>
        <end position="176"/>
    </location>
</feature>
<evidence type="ECO:0000313" key="9">
    <source>
        <dbReference type="Proteomes" id="UP000297982"/>
    </source>
</evidence>
<feature type="transmembrane region" description="Helical" evidence="6">
    <location>
        <begin position="394"/>
        <end position="418"/>
    </location>
</feature>
<evidence type="ECO:0000256" key="4">
    <source>
        <dbReference type="ARBA" id="ARBA00022989"/>
    </source>
</evidence>
<feature type="transmembrane region" description="Helical" evidence="6">
    <location>
        <begin position="430"/>
        <end position="451"/>
    </location>
</feature>
<keyword evidence="2 6" id="KW-0813">Transport</keyword>
<dbReference type="Pfam" id="PF00528">
    <property type="entry name" value="BPD_transp_1"/>
    <property type="match status" value="1"/>
</dbReference>
<dbReference type="Gene3D" id="1.10.3720.10">
    <property type="entry name" value="MetI-like"/>
    <property type="match status" value="2"/>
</dbReference>
<keyword evidence="3 6" id="KW-0812">Transmembrane</keyword>
<feature type="domain" description="ABC transmembrane type-1" evidence="7">
    <location>
        <begin position="74"/>
        <end position="272"/>
    </location>
</feature>
<feature type="transmembrane region" description="Helical" evidence="6">
    <location>
        <begin position="220"/>
        <end position="246"/>
    </location>
</feature>
<evidence type="ECO:0000259" key="7">
    <source>
        <dbReference type="PROSITE" id="PS50928"/>
    </source>
</evidence>
<feature type="transmembrane region" description="Helical" evidence="6">
    <location>
        <begin position="78"/>
        <end position="102"/>
    </location>
</feature>
<name>A0A4Z0GXT6_9BACI</name>
<feature type="transmembrane region" description="Helical" evidence="6">
    <location>
        <begin position="587"/>
        <end position="608"/>
    </location>
</feature>
<dbReference type="CDD" id="cd06261">
    <property type="entry name" value="TM_PBP2"/>
    <property type="match status" value="1"/>
</dbReference>
<feature type="transmembrane region" description="Helical" evidence="6">
    <location>
        <begin position="323"/>
        <end position="342"/>
    </location>
</feature>
<evidence type="ECO:0000313" key="8">
    <source>
        <dbReference type="EMBL" id="TGB02634.1"/>
    </source>
</evidence>
<feature type="transmembrane region" description="Helical" evidence="6">
    <location>
        <begin position="6"/>
        <end position="27"/>
    </location>
</feature>
<comment type="caution">
    <text evidence="8">The sequence shown here is derived from an EMBL/GenBank/DDBJ whole genome shotgun (WGS) entry which is preliminary data.</text>
</comment>
<sequence>MKIVKFFFYYILGIIGILLVSTTPALFRQGSLFNLSAYFAEFKMLVASLFQPSDWVYLFKGNPVPLFDYLWEPYRYSMTLFFAGIILAFILAFLFALGTMFLPKWAKSTIERLLNLLESIPDLLLAFSLQLFIVWLFKQTDILFIDFASVGEDKIYTLPILAISVLPMIMMYKIILMLMDEEMSRSYVQMARSKGLEKGMILNVHVVRNIMKNIFYHSKIMIWVSLSSLFIFEYIFNINGITTAFFQDFRPIVTSAILLMLFTPFFIIYQGTELFIFKDRSVSKEINWNMNTFVGSPKFKGGSAKWFTQMLKEVGAHFKNGKFLIGFLVITSLLVWSIVYTMTADPLVDKFYHIYENDKLVSAAPHSPEYVFLGTDELGFSIFDQLVVGAKYTILFALAVAFFRMLIGFILAIPFAFFFPPKLQRVFEKLVDGMHFLPMTLIAYVLLMPVLRMPMGGFTTTEFERILYQGIIMTILVVPLVMTLFGNEMKLLMKEEFVMSTKVMGGSSVHLLRKHLLPHLSSRMGVVFGQQFIQTLLLLIHLGVFNLYFGGTKLTFSRYQNDPPRSMTNEWSGLIGASKDSLMTGRWWYIIPALVCFVILIFSMQLIISGIKEVQQVRVGVPIERSNWLRKVWGRRRSKSQQENTDPKPEDFVFTDEVWIERRKQG</sequence>
<comment type="subcellular location">
    <subcellularLocation>
        <location evidence="6">Cell membrane</location>
        <topology evidence="6">Multi-pass membrane protein</topology>
    </subcellularLocation>
    <subcellularLocation>
        <location evidence="1">Membrane</location>
        <topology evidence="1">Multi-pass membrane protein</topology>
    </subcellularLocation>
</comment>
<keyword evidence="9" id="KW-1185">Reference proteome</keyword>
<dbReference type="InterPro" id="IPR000515">
    <property type="entry name" value="MetI-like"/>
</dbReference>
<dbReference type="SUPFAM" id="SSF161098">
    <property type="entry name" value="MetI-like"/>
    <property type="match status" value="2"/>
</dbReference>